<evidence type="ECO:0000256" key="1">
    <source>
        <dbReference type="ARBA" id="ARBA00023015"/>
    </source>
</evidence>
<keyword evidence="1" id="KW-0805">Transcription regulation</keyword>
<dbReference type="PROSITE" id="PS51063">
    <property type="entry name" value="HTH_CRP_2"/>
    <property type="match status" value="1"/>
</dbReference>
<dbReference type="GO" id="GO:0003677">
    <property type="term" value="F:DNA binding"/>
    <property type="evidence" value="ECO:0007669"/>
    <property type="project" value="UniProtKB-KW"/>
</dbReference>
<keyword evidence="3" id="KW-0804">Transcription</keyword>
<dbReference type="InterPro" id="IPR036390">
    <property type="entry name" value="WH_DNA-bd_sf"/>
</dbReference>
<name>A0A433XBK1_9HYPH</name>
<dbReference type="InterPro" id="IPR014710">
    <property type="entry name" value="RmlC-like_jellyroll"/>
</dbReference>
<sequence length="220" mass="24404">MTPADFALVAPHLERVTLDLRHELERANEPVEYGYFFEAGLASIVAHMQGGRDIEVGIAGRDGMTGTALLLGAETTPHVTFMQVGGWGWRVPGAILRECFEQSRTLRDLLLRYVHTMLHQTACTALANGHSKLEERLARWLLMTHDRMDGAEVSLTHEFLAVMLGVRRPGVTVAIHILEGKGLIRARRGQLVILDRSGLERQANGSYGAAEAEYRRLIPT</sequence>
<dbReference type="AlphaFoldDB" id="A0A433XBK1"/>
<evidence type="ECO:0000313" key="5">
    <source>
        <dbReference type="EMBL" id="RUT31455.1"/>
    </source>
</evidence>
<dbReference type="OrthoDB" id="7506088at2"/>
<dbReference type="Gene3D" id="2.60.120.10">
    <property type="entry name" value="Jelly Rolls"/>
    <property type="match status" value="1"/>
</dbReference>
<gene>
    <name evidence="5" type="ORF">EMQ25_10330</name>
</gene>
<comment type="caution">
    <text evidence="5">The sequence shown here is derived from an EMBL/GenBank/DDBJ whole genome shotgun (WGS) entry which is preliminary data.</text>
</comment>
<dbReference type="Proteomes" id="UP000281547">
    <property type="component" value="Unassembled WGS sequence"/>
</dbReference>
<keyword evidence="2" id="KW-0238">DNA-binding</keyword>
<evidence type="ECO:0000259" key="4">
    <source>
        <dbReference type="PROSITE" id="PS51063"/>
    </source>
</evidence>
<protein>
    <submittedName>
        <fullName evidence="5">Crp/Fnr family transcriptional regulator</fullName>
    </submittedName>
</protein>
<dbReference type="Pfam" id="PF13545">
    <property type="entry name" value="HTH_Crp_2"/>
    <property type="match status" value="1"/>
</dbReference>
<dbReference type="InterPro" id="IPR018490">
    <property type="entry name" value="cNMP-bd_dom_sf"/>
</dbReference>
<dbReference type="SUPFAM" id="SSF51206">
    <property type="entry name" value="cAMP-binding domain-like"/>
    <property type="match status" value="1"/>
</dbReference>
<accession>A0A433XBK1</accession>
<keyword evidence="6" id="KW-1185">Reference proteome</keyword>
<dbReference type="GO" id="GO:0006355">
    <property type="term" value="P:regulation of DNA-templated transcription"/>
    <property type="evidence" value="ECO:0007669"/>
    <property type="project" value="InterPro"/>
</dbReference>
<evidence type="ECO:0000256" key="3">
    <source>
        <dbReference type="ARBA" id="ARBA00023163"/>
    </source>
</evidence>
<evidence type="ECO:0000313" key="6">
    <source>
        <dbReference type="Proteomes" id="UP000281547"/>
    </source>
</evidence>
<dbReference type="EMBL" id="RZNJ01000003">
    <property type="protein sequence ID" value="RUT31455.1"/>
    <property type="molecule type" value="Genomic_DNA"/>
</dbReference>
<evidence type="ECO:0000256" key="2">
    <source>
        <dbReference type="ARBA" id="ARBA00023125"/>
    </source>
</evidence>
<feature type="domain" description="HTH crp-type" evidence="4">
    <location>
        <begin position="131"/>
        <end position="197"/>
    </location>
</feature>
<dbReference type="SMART" id="SM00419">
    <property type="entry name" value="HTH_CRP"/>
    <property type="match status" value="1"/>
</dbReference>
<dbReference type="InterPro" id="IPR012318">
    <property type="entry name" value="HTH_CRP"/>
</dbReference>
<proteinExistence type="predicted"/>
<dbReference type="SUPFAM" id="SSF46785">
    <property type="entry name" value="Winged helix' DNA-binding domain"/>
    <property type="match status" value="1"/>
</dbReference>
<organism evidence="5 6">
    <name type="scientific">Arsenicitalea aurantiaca</name>
    <dbReference type="NCBI Taxonomy" id="1783274"/>
    <lineage>
        <taxon>Bacteria</taxon>
        <taxon>Pseudomonadati</taxon>
        <taxon>Pseudomonadota</taxon>
        <taxon>Alphaproteobacteria</taxon>
        <taxon>Hyphomicrobiales</taxon>
        <taxon>Devosiaceae</taxon>
        <taxon>Arsenicitalea</taxon>
    </lineage>
</organism>
<reference evidence="5 6" key="1">
    <citation type="journal article" date="2016" name="Int. J. Syst. Evol. Microbiol.">
        <title>Arsenicitalea aurantiaca gen. nov., sp. nov., a new member of the family Hyphomicrobiaceae, isolated from high-arsenic sediment.</title>
        <authorList>
            <person name="Mu Y."/>
            <person name="Zhou L."/>
            <person name="Zeng X.C."/>
            <person name="Liu L."/>
            <person name="Pan Y."/>
            <person name="Chen X."/>
            <person name="Wang J."/>
            <person name="Li S."/>
            <person name="Li W.J."/>
            <person name="Wang Y."/>
        </authorList>
    </citation>
    <scope>NUCLEOTIDE SEQUENCE [LARGE SCALE GENOMIC DNA]</scope>
    <source>
        <strain evidence="5 6">42-50</strain>
    </source>
</reference>